<name>A0ACC7NTM7_9BACL</name>
<comment type="caution">
    <text evidence="1">The sequence shown here is derived from an EMBL/GenBank/DDBJ whole genome shotgun (WGS) entry which is preliminary data.</text>
</comment>
<gene>
    <name evidence="1" type="ORF">ACI1P1_07140</name>
</gene>
<accession>A0ACC7NTM7</accession>
<keyword evidence="2" id="KW-1185">Reference proteome</keyword>
<sequence length="299" mass="33398">MKELMDTSVWERAWKEDPFTAVNRMRKAGIDPVHAFDKKAESFNKEVFSEEGRRRARRIISWLEDQGVVLNGAAILDIGAASGGFTVPFAQEGAQVTALEPSTPLVRLLEENVAELAADGKVGIVAEPFEDIDLAAKGWEKAFDLVFVSMCPVLTDWEAVERVLRCARQFCYMSTMVGSPEHSLLDELWPLVTDRPGKPGNMEMAYLTQLLLLKGYAFQSLVTREIKTTVLTHSAAFDEAISMLKVSGIEADERVRHIVAEHLARKYPGEEVTIRQGGRFGKVLVRLQSQHMYSRGEGQ</sequence>
<reference evidence="1" key="1">
    <citation type="submission" date="2024-12" db="EMBL/GenBank/DDBJ databases">
        <authorList>
            <person name="Wu N."/>
        </authorList>
    </citation>
    <scope>NUCLEOTIDE SEQUENCE</scope>
    <source>
        <strain evidence="1">P15</strain>
    </source>
</reference>
<proteinExistence type="predicted"/>
<protein>
    <submittedName>
        <fullName evidence="1">Methyltransferase domain-containing protein</fullName>
    </submittedName>
</protein>
<dbReference type="Proteomes" id="UP001631969">
    <property type="component" value="Unassembled WGS sequence"/>
</dbReference>
<dbReference type="EMBL" id="JBJURJ010000004">
    <property type="protein sequence ID" value="MFM9328053.1"/>
    <property type="molecule type" value="Genomic_DNA"/>
</dbReference>
<keyword evidence="1" id="KW-0808">Transferase</keyword>
<evidence type="ECO:0000313" key="1">
    <source>
        <dbReference type="EMBL" id="MFM9328053.1"/>
    </source>
</evidence>
<evidence type="ECO:0000313" key="2">
    <source>
        <dbReference type="Proteomes" id="UP001631969"/>
    </source>
</evidence>
<organism evidence="1 2">
    <name type="scientific">Paenibacillus mesotrionivorans</name>
    <dbReference type="NCBI Taxonomy" id="3160968"/>
    <lineage>
        <taxon>Bacteria</taxon>
        <taxon>Bacillati</taxon>
        <taxon>Bacillota</taxon>
        <taxon>Bacilli</taxon>
        <taxon>Bacillales</taxon>
        <taxon>Paenibacillaceae</taxon>
        <taxon>Paenibacillus</taxon>
    </lineage>
</organism>
<keyword evidence="1" id="KW-0489">Methyltransferase</keyword>